<dbReference type="EMBL" id="JARWAO010000010">
    <property type="protein sequence ID" value="MDR5897309.1"/>
    <property type="molecule type" value="Genomic_DNA"/>
</dbReference>
<gene>
    <name evidence="1" type="ORF">QC825_14655</name>
</gene>
<proteinExistence type="predicted"/>
<dbReference type="RefSeq" id="WP_251595605.1">
    <property type="nucleotide sequence ID" value="NZ_JAMLJI010000006.1"/>
</dbReference>
<protein>
    <submittedName>
        <fullName evidence="1">Uncharacterized protein</fullName>
    </submittedName>
</protein>
<dbReference type="Proteomes" id="UP001269375">
    <property type="component" value="Unassembled WGS sequence"/>
</dbReference>
<organism evidence="1 2">
    <name type="scientific">Larsenimonas suaedae</name>
    <dbReference type="NCBI Taxonomy" id="1851019"/>
    <lineage>
        <taxon>Bacteria</taxon>
        <taxon>Pseudomonadati</taxon>
        <taxon>Pseudomonadota</taxon>
        <taxon>Gammaproteobacteria</taxon>
        <taxon>Oceanospirillales</taxon>
        <taxon>Halomonadaceae</taxon>
        <taxon>Larsenimonas</taxon>
    </lineage>
</organism>
<sequence>MKNKPRFEFEEKDVNAWRGEDPEAEKAKKVEASTYDAKDTRITKTVRMRMRYGEFLRDQAHARTVEKGSKVSEADVLDEIMQEYIVNHKLHA</sequence>
<reference evidence="1 2" key="1">
    <citation type="submission" date="2023-04" db="EMBL/GenBank/DDBJ databases">
        <title>A long-awaited taxogenomic arrangement of the family Halomonadaceae.</title>
        <authorList>
            <person name="De La Haba R."/>
            <person name="Chuvochina M."/>
            <person name="Wittouck S."/>
            <person name="Arahal D.R."/>
            <person name="Sanchez-Porro C."/>
            <person name="Hugenholtz P."/>
            <person name="Ventosa A."/>
        </authorList>
    </citation>
    <scope>NUCLEOTIDE SEQUENCE [LARGE SCALE GENOMIC DNA]</scope>
    <source>
        <strain evidence="1 2">DSM 22428</strain>
    </source>
</reference>
<evidence type="ECO:0000313" key="1">
    <source>
        <dbReference type="EMBL" id="MDR5897309.1"/>
    </source>
</evidence>
<name>A0ABU1GZA4_9GAMM</name>
<evidence type="ECO:0000313" key="2">
    <source>
        <dbReference type="Proteomes" id="UP001269375"/>
    </source>
</evidence>
<keyword evidence="2" id="KW-1185">Reference proteome</keyword>
<comment type="caution">
    <text evidence="1">The sequence shown here is derived from an EMBL/GenBank/DDBJ whole genome shotgun (WGS) entry which is preliminary data.</text>
</comment>
<accession>A0ABU1GZA4</accession>